<evidence type="ECO:0000256" key="1">
    <source>
        <dbReference type="ARBA" id="ARBA00006484"/>
    </source>
</evidence>
<dbReference type="EMBL" id="BMPG01000001">
    <property type="protein sequence ID" value="GGL48478.1"/>
    <property type="molecule type" value="Genomic_DNA"/>
</dbReference>
<comment type="caution">
    <text evidence="4">The sequence shown here is derived from an EMBL/GenBank/DDBJ whole genome shotgun (WGS) entry which is preliminary data.</text>
</comment>
<dbReference type="PRINTS" id="PR00080">
    <property type="entry name" value="SDRFAMILY"/>
</dbReference>
<dbReference type="FunFam" id="3.40.50.720:FF:000084">
    <property type="entry name" value="Short-chain dehydrogenase reductase"/>
    <property type="match status" value="1"/>
</dbReference>
<dbReference type="PANTHER" id="PTHR24321">
    <property type="entry name" value="DEHYDROGENASES, SHORT CHAIN"/>
    <property type="match status" value="1"/>
</dbReference>
<protein>
    <submittedName>
        <fullName evidence="4">Short-chain dehydrogenase</fullName>
    </submittedName>
</protein>
<reference evidence="4" key="2">
    <citation type="submission" date="2020-09" db="EMBL/GenBank/DDBJ databases">
        <authorList>
            <person name="Sun Q."/>
            <person name="Ohkuma M."/>
        </authorList>
    </citation>
    <scope>NUCLEOTIDE SEQUENCE</scope>
    <source>
        <strain evidence="4">JCM 19596</strain>
    </source>
</reference>
<feature type="domain" description="Ketoreductase" evidence="3">
    <location>
        <begin position="11"/>
        <end position="213"/>
    </location>
</feature>
<dbReference type="SUPFAM" id="SSF51735">
    <property type="entry name" value="NAD(P)-binding Rossmann-fold domains"/>
    <property type="match status" value="1"/>
</dbReference>
<evidence type="ECO:0000313" key="4">
    <source>
        <dbReference type="EMBL" id="GGL48478.1"/>
    </source>
</evidence>
<comment type="similarity">
    <text evidence="1">Belongs to the short-chain dehydrogenases/reductases (SDR) family.</text>
</comment>
<dbReference type="InterPro" id="IPR036291">
    <property type="entry name" value="NAD(P)-bd_dom_sf"/>
</dbReference>
<keyword evidence="5" id="KW-1185">Reference proteome</keyword>
<reference evidence="4" key="1">
    <citation type="journal article" date="2014" name="Int. J. Syst. Evol. Microbiol.">
        <title>Complete genome sequence of Corynebacterium casei LMG S-19264T (=DSM 44701T), isolated from a smear-ripened cheese.</title>
        <authorList>
            <consortium name="US DOE Joint Genome Institute (JGI-PGF)"/>
            <person name="Walter F."/>
            <person name="Albersmeier A."/>
            <person name="Kalinowski J."/>
            <person name="Ruckert C."/>
        </authorList>
    </citation>
    <scope>NUCLEOTIDE SEQUENCE</scope>
    <source>
        <strain evidence="4">JCM 19596</strain>
    </source>
</reference>
<evidence type="ECO:0000259" key="3">
    <source>
        <dbReference type="SMART" id="SM00822"/>
    </source>
</evidence>
<dbReference type="InterPro" id="IPR057326">
    <property type="entry name" value="KR_dom"/>
</dbReference>
<dbReference type="AlphaFoldDB" id="A0A830FFM5"/>
<organism evidence="4 5">
    <name type="scientific">Halocalculus aciditolerans</name>
    <dbReference type="NCBI Taxonomy" id="1383812"/>
    <lineage>
        <taxon>Archaea</taxon>
        <taxon>Methanobacteriati</taxon>
        <taxon>Methanobacteriota</taxon>
        <taxon>Stenosarchaea group</taxon>
        <taxon>Halobacteria</taxon>
        <taxon>Halobacteriales</taxon>
        <taxon>Halobacteriaceae</taxon>
        <taxon>Halocalculus</taxon>
    </lineage>
</organism>
<dbReference type="GO" id="GO:0016491">
    <property type="term" value="F:oxidoreductase activity"/>
    <property type="evidence" value="ECO:0007669"/>
    <property type="project" value="UniProtKB-KW"/>
</dbReference>
<dbReference type="Pfam" id="PF13561">
    <property type="entry name" value="adh_short_C2"/>
    <property type="match status" value="1"/>
</dbReference>
<dbReference type="CDD" id="cd05233">
    <property type="entry name" value="SDR_c"/>
    <property type="match status" value="1"/>
</dbReference>
<dbReference type="Gene3D" id="3.40.50.720">
    <property type="entry name" value="NAD(P)-binding Rossmann-like Domain"/>
    <property type="match status" value="1"/>
</dbReference>
<dbReference type="NCBIfam" id="NF005559">
    <property type="entry name" value="PRK07231.1"/>
    <property type="match status" value="1"/>
</dbReference>
<keyword evidence="2" id="KW-0560">Oxidoreductase</keyword>
<dbReference type="PRINTS" id="PR00081">
    <property type="entry name" value="GDHRDH"/>
</dbReference>
<evidence type="ECO:0000313" key="5">
    <source>
        <dbReference type="Proteomes" id="UP000607197"/>
    </source>
</evidence>
<dbReference type="Proteomes" id="UP000607197">
    <property type="component" value="Unassembled WGS sequence"/>
</dbReference>
<evidence type="ECO:0000256" key="2">
    <source>
        <dbReference type="ARBA" id="ARBA00023002"/>
    </source>
</evidence>
<accession>A0A830FFM5</accession>
<dbReference type="SMART" id="SM00822">
    <property type="entry name" value="PKS_KR"/>
    <property type="match status" value="1"/>
</dbReference>
<sequence length="258" mass="26862">MTSNASRFTEDTVFVTGAGAGIGRAIAERCAAEGATVVVTDVDTEGGEETVARIEDAGGDAAFHELDVTDREAFGAVVETTAERHGLDAIVNNAGIAPDNAFVEDVDADTLERVLDVNVRGVWNGCQAALPVFKEQGSGAIVNISSLGGILGLPKQGPYTLSKGAVLNFTRTVAAEAGYHGVRANAVCPGFVETQMGEAHFEHADDPAAARERMEREYPLQRLGYPEEVASAVAFLASDDASYVTGHGLVVDGGYSVS</sequence>
<dbReference type="OrthoDB" id="7442at2157"/>
<dbReference type="InterPro" id="IPR002347">
    <property type="entry name" value="SDR_fam"/>
</dbReference>
<dbReference type="PANTHER" id="PTHR24321:SF14">
    <property type="entry name" value="SHORT-CHAIN TYPE DEHYDROGENASE_REDUCTASE BLR2146-RELATED"/>
    <property type="match status" value="1"/>
</dbReference>
<gene>
    <name evidence="4" type="ORF">GCM10009039_03360</name>
</gene>
<name>A0A830FFM5_9EURY</name>
<proteinExistence type="inferred from homology"/>
<dbReference type="RefSeq" id="WP_188975203.1">
    <property type="nucleotide sequence ID" value="NZ_BMPG01000001.1"/>
</dbReference>